<feature type="compositionally biased region" description="Polar residues" evidence="1">
    <location>
        <begin position="117"/>
        <end position="126"/>
    </location>
</feature>
<organism evidence="3 4">
    <name type="scientific">Collybiopsis confluens</name>
    <dbReference type="NCBI Taxonomy" id="2823264"/>
    <lineage>
        <taxon>Eukaryota</taxon>
        <taxon>Fungi</taxon>
        <taxon>Dikarya</taxon>
        <taxon>Basidiomycota</taxon>
        <taxon>Agaricomycotina</taxon>
        <taxon>Agaricomycetes</taxon>
        <taxon>Agaricomycetidae</taxon>
        <taxon>Agaricales</taxon>
        <taxon>Marasmiineae</taxon>
        <taxon>Omphalotaceae</taxon>
        <taxon>Collybiopsis</taxon>
    </lineage>
</organism>
<sequence length="428" mass="48963">MDSPKHSPTIQKLLEENARLLSRIQELEVGKGKENPRLSRPVKIKNETTVSIEAHLKIEPGLKRRDLVGNSGDEIKHKVQLKTPPYQALKETSENAPNKKIKLEFVGVALPSLESSMSNRLQSRSISPGPGDTDSEREDVKPKIEHQEDEIQFYGMARPIPDDFEEKKPNIKQELDLDENTLKERLRGFAAFPVTLGNTLRMRTFSREFISSIFGGNMQRMCPSIGKKHLARHGRPNWMFTNNCMYQPNAPNEPGGPGLVYRSTPFAPSNGQDETIVRHLFICIKPSEWLYAGDYKWVRAEPLTQAEFKSAWIKVLHTEGWGARVRAMIRLRRRLNREPTEGEIETALEGKNRYEDVTVEMIEKAFRAGKQRLGISVLKCVGDDETLQRALIHEYDNLNSRPTGNMVKQEATEKKMLRRKRGVKRETE</sequence>
<dbReference type="AlphaFoldDB" id="A0A8H5HX27"/>
<feature type="compositionally biased region" description="Basic residues" evidence="1">
    <location>
        <begin position="416"/>
        <end position="428"/>
    </location>
</feature>
<feature type="region of interest" description="Disordered" evidence="1">
    <location>
        <begin position="402"/>
        <end position="428"/>
    </location>
</feature>
<dbReference type="EMBL" id="JAACJN010000012">
    <property type="protein sequence ID" value="KAF5391018.1"/>
    <property type="molecule type" value="Genomic_DNA"/>
</dbReference>
<evidence type="ECO:0000256" key="1">
    <source>
        <dbReference type="SAM" id="MobiDB-lite"/>
    </source>
</evidence>
<feature type="region of interest" description="Disordered" evidence="1">
    <location>
        <begin position="117"/>
        <end position="140"/>
    </location>
</feature>
<keyword evidence="4" id="KW-1185">Reference proteome</keyword>
<dbReference type="OrthoDB" id="3176940at2759"/>
<name>A0A8H5HX27_9AGAR</name>
<reference evidence="3 4" key="1">
    <citation type="journal article" date="2020" name="ISME J.">
        <title>Uncovering the hidden diversity of litter-decomposition mechanisms in mushroom-forming fungi.</title>
        <authorList>
            <person name="Floudas D."/>
            <person name="Bentzer J."/>
            <person name="Ahren D."/>
            <person name="Johansson T."/>
            <person name="Persson P."/>
            <person name="Tunlid A."/>
        </authorList>
    </citation>
    <scope>NUCLEOTIDE SEQUENCE [LARGE SCALE GENOMIC DNA]</scope>
    <source>
        <strain evidence="3 4">CBS 406.79</strain>
    </source>
</reference>
<accession>A0A8H5HX27</accession>
<evidence type="ECO:0000313" key="4">
    <source>
        <dbReference type="Proteomes" id="UP000518752"/>
    </source>
</evidence>
<evidence type="ECO:0000313" key="3">
    <source>
        <dbReference type="EMBL" id="KAF5391018.1"/>
    </source>
</evidence>
<dbReference type="Proteomes" id="UP000518752">
    <property type="component" value="Unassembled WGS sequence"/>
</dbReference>
<protein>
    <recommendedName>
        <fullName evidence="2">DUF6697 domain-containing protein</fullName>
    </recommendedName>
</protein>
<dbReference type="Pfam" id="PF20411">
    <property type="entry name" value="DUF6697"/>
    <property type="match status" value="1"/>
</dbReference>
<comment type="caution">
    <text evidence="3">The sequence shown here is derived from an EMBL/GenBank/DDBJ whole genome shotgun (WGS) entry which is preliminary data.</text>
</comment>
<dbReference type="InterPro" id="IPR046520">
    <property type="entry name" value="DUF6697"/>
</dbReference>
<proteinExistence type="predicted"/>
<gene>
    <name evidence="3" type="ORF">D9757_004022</name>
</gene>
<feature type="domain" description="DUF6697" evidence="2">
    <location>
        <begin position="204"/>
        <end position="393"/>
    </location>
</feature>
<evidence type="ECO:0000259" key="2">
    <source>
        <dbReference type="Pfam" id="PF20411"/>
    </source>
</evidence>